<gene>
    <name evidence="3" type="ORF">VNO80_33852</name>
    <name evidence="2" type="ORF">VNO80_33994</name>
    <name evidence="1" type="ORF">VNO80_35218</name>
</gene>
<comment type="caution">
    <text evidence="2">The sequence shown here is derived from an EMBL/GenBank/DDBJ whole genome shotgun (WGS) entry which is preliminary data.</text>
</comment>
<dbReference type="AlphaFoldDB" id="A0AAN9KXK0"/>
<dbReference type="EMBL" id="JAYMYR010000104">
    <property type="protein sequence ID" value="KAK7325807.1"/>
    <property type="molecule type" value="Genomic_DNA"/>
</dbReference>
<organism evidence="2 4">
    <name type="scientific">Phaseolus coccineus</name>
    <name type="common">Scarlet runner bean</name>
    <name type="synonym">Phaseolus multiflorus</name>
    <dbReference type="NCBI Taxonomy" id="3886"/>
    <lineage>
        <taxon>Eukaryota</taxon>
        <taxon>Viridiplantae</taxon>
        <taxon>Streptophyta</taxon>
        <taxon>Embryophyta</taxon>
        <taxon>Tracheophyta</taxon>
        <taxon>Spermatophyta</taxon>
        <taxon>Magnoliopsida</taxon>
        <taxon>eudicotyledons</taxon>
        <taxon>Gunneridae</taxon>
        <taxon>Pentapetalae</taxon>
        <taxon>rosids</taxon>
        <taxon>fabids</taxon>
        <taxon>Fabales</taxon>
        <taxon>Fabaceae</taxon>
        <taxon>Papilionoideae</taxon>
        <taxon>50 kb inversion clade</taxon>
        <taxon>NPAAA clade</taxon>
        <taxon>indigoferoid/millettioid clade</taxon>
        <taxon>Phaseoleae</taxon>
        <taxon>Phaseolus</taxon>
    </lineage>
</organism>
<evidence type="ECO:0000313" key="3">
    <source>
        <dbReference type="EMBL" id="KAK7325807.1"/>
    </source>
</evidence>
<evidence type="ECO:0000313" key="4">
    <source>
        <dbReference type="Proteomes" id="UP001374584"/>
    </source>
</evidence>
<name>A0AAN9KXK0_PHACN</name>
<dbReference type="EMBL" id="JAYMYR010000200">
    <property type="protein sequence ID" value="KAK7322034.1"/>
    <property type="molecule type" value="Genomic_DNA"/>
</dbReference>
<accession>A0AAN9KXK0</accession>
<dbReference type="EMBL" id="JAYMYR010000106">
    <property type="protein sequence ID" value="KAK7325725.1"/>
    <property type="molecule type" value="Genomic_DNA"/>
</dbReference>
<protein>
    <submittedName>
        <fullName evidence="2">Uncharacterized protein</fullName>
    </submittedName>
</protein>
<dbReference type="Proteomes" id="UP001374584">
    <property type="component" value="Unassembled WGS sequence"/>
</dbReference>
<sequence>MSSKSRCPPPHRLFHSKLITRPNFIVIRDRKKLSFFSSHVCLTGVNGILNNLESRYYIPTSIAEQESTHTRLDKRSQSELLGEEFRYATRLSSSPREKRSAYVTRMGRRKVKKRWAGLDSKQARRFTKPV</sequence>
<proteinExistence type="predicted"/>
<evidence type="ECO:0000313" key="1">
    <source>
        <dbReference type="EMBL" id="KAK7322034.1"/>
    </source>
</evidence>
<keyword evidence="4" id="KW-1185">Reference proteome</keyword>
<evidence type="ECO:0000313" key="2">
    <source>
        <dbReference type="EMBL" id="KAK7325725.1"/>
    </source>
</evidence>
<reference evidence="2 4" key="1">
    <citation type="submission" date="2024-01" db="EMBL/GenBank/DDBJ databases">
        <title>The genomes of 5 underutilized Papilionoideae crops provide insights into root nodulation and disease resistanc.</title>
        <authorList>
            <person name="Jiang F."/>
        </authorList>
    </citation>
    <scope>NUCLEOTIDE SEQUENCE [LARGE SCALE GENOMIC DNA]</scope>
    <source>
        <strain evidence="2">JINMINGXINNONG_FW02</strain>
        <tissue evidence="2">Leaves</tissue>
    </source>
</reference>